<proteinExistence type="predicted"/>
<reference evidence="2" key="1">
    <citation type="submission" date="2023-10" db="EMBL/GenBank/DDBJ databases">
        <title>Genome assembly of Pristionchus species.</title>
        <authorList>
            <person name="Yoshida K."/>
            <person name="Sommer R.J."/>
        </authorList>
    </citation>
    <scope>NUCLEOTIDE SEQUENCE</scope>
    <source>
        <strain evidence="2">RS0144</strain>
    </source>
</reference>
<accession>A0AAV5TVY2</accession>
<dbReference type="AlphaFoldDB" id="A0AAV5TVY2"/>
<dbReference type="EMBL" id="BTSX01000005">
    <property type="protein sequence ID" value="GMS98654.1"/>
    <property type="molecule type" value="Genomic_DNA"/>
</dbReference>
<keyword evidence="1" id="KW-1133">Transmembrane helix</keyword>
<protein>
    <submittedName>
        <fullName evidence="2">Uncharacterized protein</fullName>
    </submittedName>
</protein>
<keyword evidence="1" id="KW-0812">Transmembrane</keyword>
<feature type="transmembrane region" description="Helical" evidence="1">
    <location>
        <begin position="7"/>
        <end position="27"/>
    </location>
</feature>
<dbReference type="Proteomes" id="UP001432027">
    <property type="component" value="Unassembled WGS sequence"/>
</dbReference>
<gene>
    <name evidence="2" type="ORF">PENTCL1PPCAC_20829</name>
</gene>
<evidence type="ECO:0000313" key="3">
    <source>
        <dbReference type="Proteomes" id="UP001432027"/>
    </source>
</evidence>
<name>A0AAV5TVY2_9BILA</name>
<comment type="caution">
    <text evidence="2">The sequence shown here is derived from an EMBL/GenBank/DDBJ whole genome shotgun (WGS) entry which is preliminary data.</text>
</comment>
<feature type="non-terminal residue" evidence="2">
    <location>
        <position position="1"/>
    </location>
</feature>
<organism evidence="2 3">
    <name type="scientific">Pristionchus entomophagus</name>
    <dbReference type="NCBI Taxonomy" id="358040"/>
    <lineage>
        <taxon>Eukaryota</taxon>
        <taxon>Metazoa</taxon>
        <taxon>Ecdysozoa</taxon>
        <taxon>Nematoda</taxon>
        <taxon>Chromadorea</taxon>
        <taxon>Rhabditida</taxon>
        <taxon>Rhabditina</taxon>
        <taxon>Diplogasteromorpha</taxon>
        <taxon>Diplogasteroidea</taxon>
        <taxon>Neodiplogasteridae</taxon>
        <taxon>Pristionchus</taxon>
    </lineage>
</organism>
<keyword evidence="3" id="KW-1185">Reference proteome</keyword>
<evidence type="ECO:0000256" key="1">
    <source>
        <dbReference type="SAM" id="Phobius"/>
    </source>
</evidence>
<evidence type="ECO:0000313" key="2">
    <source>
        <dbReference type="EMBL" id="GMS98654.1"/>
    </source>
</evidence>
<sequence>VIMTYEWVRLLIMVATSVIVSFMSHPVDQYRQQLQNDMATAHMLSGGSFELPDGFALHGFINRLEVESVDERAAQVEATVT</sequence>
<feature type="non-terminal residue" evidence="2">
    <location>
        <position position="81"/>
    </location>
</feature>
<keyword evidence="1" id="KW-0472">Membrane</keyword>